<reference evidence="2" key="1">
    <citation type="submission" date="2020-11" db="EMBL/GenBank/DDBJ databases">
        <authorList>
            <consortium name="DOE Joint Genome Institute"/>
            <person name="Ahrendt S."/>
            <person name="Riley R."/>
            <person name="Andreopoulos W."/>
            <person name="Labutti K."/>
            <person name="Pangilinan J."/>
            <person name="Ruiz-Duenas F.J."/>
            <person name="Barrasa J.M."/>
            <person name="Sanchez-Garcia M."/>
            <person name="Camarero S."/>
            <person name="Miyauchi S."/>
            <person name="Serrano A."/>
            <person name="Linde D."/>
            <person name="Babiker R."/>
            <person name="Drula E."/>
            <person name="Ayuso-Fernandez I."/>
            <person name="Pacheco R."/>
            <person name="Padilla G."/>
            <person name="Ferreira P."/>
            <person name="Barriuso J."/>
            <person name="Kellner H."/>
            <person name="Castanera R."/>
            <person name="Alfaro M."/>
            <person name="Ramirez L."/>
            <person name="Pisabarro A.G."/>
            <person name="Kuo A."/>
            <person name="Tritt A."/>
            <person name="Lipzen A."/>
            <person name="He G."/>
            <person name="Yan M."/>
            <person name="Ng V."/>
            <person name="Cullen D."/>
            <person name="Martin F."/>
            <person name="Rosso M.-N."/>
            <person name="Henrissat B."/>
            <person name="Hibbett D."/>
            <person name="Martinez A.T."/>
            <person name="Grigoriev I.V."/>
        </authorList>
    </citation>
    <scope>NUCLEOTIDE SEQUENCE</scope>
    <source>
        <strain evidence="2">CIRM-BRFM 674</strain>
    </source>
</reference>
<gene>
    <name evidence="2" type="ORF">BDN70DRAFT_655140</name>
</gene>
<evidence type="ECO:0000256" key="1">
    <source>
        <dbReference type="SAM" id="MobiDB-lite"/>
    </source>
</evidence>
<feature type="compositionally biased region" description="Basic residues" evidence="1">
    <location>
        <begin position="127"/>
        <end position="136"/>
    </location>
</feature>
<proteinExistence type="predicted"/>
<evidence type="ECO:0000313" key="3">
    <source>
        <dbReference type="Proteomes" id="UP000807469"/>
    </source>
</evidence>
<organism evidence="2 3">
    <name type="scientific">Pholiota conissans</name>
    <dbReference type="NCBI Taxonomy" id="109636"/>
    <lineage>
        <taxon>Eukaryota</taxon>
        <taxon>Fungi</taxon>
        <taxon>Dikarya</taxon>
        <taxon>Basidiomycota</taxon>
        <taxon>Agaricomycotina</taxon>
        <taxon>Agaricomycetes</taxon>
        <taxon>Agaricomycetidae</taxon>
        <taxon>Agaricales</taxon>
        <taxon>Agaricineae</taxon>
        <taxon>Strophariaceae</taxon>
        <taxon>Pholiota</taxon>
    </lineage>
</organism>
<protein>
    <submittedName>
        <fullName evidence="2">Uncharacterized protein</fullName>
    </submittedName>
</protein>
<dbReference type="AlphaFoldDB" id="A0A9P5Z4V6"/>
<keyword evidence="3" id="KW-1185">Reference proteome</keyword>
<accession>A0A9P5Z4V6</accession>
<sequence>MLSITNPTTLPSARIIELYDSACIMNDEDGQLKTTADENGSNSIESVGSSNTVNDAFSSSSTLHLEDIDRSHVISGQTTRRCVKKDASTRPRQTSDVSVPDSTCERNSLRKRKCSPGGDHDSQDKKRSSRYRRHARSKEPPSPAESPNHAPQFNLEAETSSFLAMLGTIREDNEEFNALSDREKLLRVCNVLQHTMGLFRRVVRDARDCPRARRLVDIISNSELMTGICDQAEDIEAYEEHMRQPGATWDTWAVGDDELSKRRRANTEGYVLPWNLKGAASPK</sequence>
<dbReference type="Proteomes" id="UP000807469">
    <property type="component" value="Unassembled WGS sequence"/>
</dbReference>
<feature type="compositionally biased region" description="Polar residues" evidence="1">
    <location>
        <begin position="90"/>
        <end position="101"/>
    </location>
</feature>
<evidence type="ECO:0000313" key="2">
    <source>
        <dbReference type="EMBL" id="KAF9479990.1"/>
    </source>
</evidence>
<dbReference type="EMBL" id="MU155202">
    <property type="protein sequence ID" value="KAF9479990.1"/>
    <property type="molecule type" value="Genomic_DNA"/>
</dbReference>
<feature type="region of interest" description="Disordered" evidence="1">
    <location>
        <begin position="75"/>
        <end position="151"/>
    </location>
</feature>
<feature type="region of interest" description="Disordered" evidence="1">
    <location>
        <begin position="32"/>
        <end position="53"/>
    </location>
</feature>
<name>A0A9P5Z4V6_9AGAR</name>
<comment type="caution">
    <text evidence="2">The sequence shown here is derived from an EMBL/GenBank/DDBJ whole genome shotgun (WGS) entry which is preliminary data.</text>
</comment>